<reference evidence="1 2" key="2">
    <citation type="submission" date="2018-06" db="EMBL/GenBank/DDBJ databases">
        <title>Metagenomic assembly of (sub)arctic Cyanobacteria and their associated microbiome from non-axenic cultures.</title>
        <authorList>
            <person name="Baurain D."/>
        </authorList>
    </citation>
    <scope>NUCLEOTIDE SEQUENCE [LARGE SCALE GENOMIC DNA]</scope>
    <source>
        <strain evidence="1">ULC027bin1</strain>
    </source>
</reference>
<organism evidence="1 2">
    <name type="scientific">Phormidesmis priestleyi</name>
    <dbReference type="NCBI Taxonomy" id="268141"/>
    <lineage>
        <taxon>Bacteria</taxon>
        <taxon>Bacillati</taxon>
        <taxon>Cyanobacteriota</taxon>
        <taxon>Cyanophyceae</taxon>
        <taxon>Leptolyngbyales</taxon>
        <taxon>Leptolyngbyaceae</taxon>
        <taxon>Phormidesmis</taxon>
    </lineage>
</organism>
<sequence>MENLQQLPDDFLKLCRSITAKRPKAVIDHILQYGFITTEDLKETYGYNHPPRAARDVRENGVPLETFRVTGSDGRKIAAYRFGDISKARFTRLAGRTGLSKQIKEALIKKYGSKCFIYLEEMNKRELQIDHRVPFEIDGEPDLEPENFMLLCGSANRAKSWSCEQCENWNGVKDKAICLSCYWAYPESYEHIAMRQVRRIDLLWENDDIEIYERLKQRAIAIDKELPELVKEIIEREITLNGNGSANFD</sequence>
<comment type="caution">
    <text evidence="1">The sequence shown here is derived from an EMBL/GenBank/DDBJ whole genome shotgun (WGS) entry which is preliminary data.</text>
</comment>
<keyword evidence="1" id="KW-0378">Hydrolase</keyword>
<reference evidence="2" key="1">
    <citation type="submission" date="2018-04" db="EMBL/GenBank/DDBJ databases">
        <authorList>
            <person name="Cornet L."/>
        </authorList>
    </citation>
    <scope>NUCLEOTIDE SEQUENCE [LARGE SCALE GENOMIC DNA]</scope>
</reference>
<gene>
    <name evidence="1" type="ORF">DCF15_07910</name>
</gene>
<dbReference type="GO" id="GO:0004519">
    <property type="term" value="F:endonuclease activity"/>
    <property type="evidence" value="ECO:0007669"/>
    <property type="project" value="UniProtKB-KW"/>
</dbReference>
<keyword evidence="1" id="KW-0255">Endonuclease</keyword>
<dbReference type="AlphaFoldDB" id="A0A2W4XI47"/>
<dbReference type="Gene3D" id="1.10.30.50">
    <property type="match status" value="1"/>
</dbReference>
<dbReference type="EMBL" id="QBMP01000061">
    <property type="protein sequence ID" value="PZO56936.1"/>
    <property type="molecule type" value="Genomic_DNA"/>
</dbReference>
<dbReference type="Proteomes" id="UP000249794">
    <property type="component" value="Unassembled WGS sequence"/>
</dbReference>
<proteinExistence type="predicted"/>
<keyword evidence="1" id="KW-0540">Nuclease</keyword>
<protein>
    <submittedName>
        <fullName evidence="1">HNH endonuclease</fullName>
    </submittedName>
</protein>
<name>A0A2W4XI47_9CYAN</name>
<accession>A0A2W4XI47</accession>
<evidence type="ECO:0000313" key="2">
    <source>
        <dbReference type="Proteomes" id="UP000249794"/>
    </source>
</evidence>
<evidence type="ECO:0000313" key="1">
    <source>
        <dbReference type="EMBL" id="PZO56936.1"/>
    </source>
</evidence>